<dbReference type="Proteomes" id="UP000053447">
    <property type="component" value="Unassembled WGS sequence"/>
</dbReference>
<evidence type="ECO:0000313" key="1">
    <source>
        <dbReference type="EMBL" id="KTW26280.1"/>
    </source>
</evidence>
<organism evidence="1 2">
    <name type="scientific">Pneumocystis jirovecii (strain RU7)</name>
    <name type="common">Human pneumocystis pneumonia agent</name>
    <dbReference type="NCBI Taxonomy" id="1408657"/>
    <lineage>
        <taxon>Eukaryota</taxon>
        <taxon>Fungi</taxon>
        <taxon>Dikarya</taxon>
        <taxon>Ascomycota</taxon>
        <taxon>Taphrinomycotina</taxon>
        <taxon>Pneumocystomycetes</taxon>
        <taxon>Pneumocystaceae</taxon>
        <taxon>Pneumocystis</taxon>
    </lineage>
</organism>
<accession>A0A0W4ZD06</accession>
<keyword evidence="2" id="KW-1185">Reference proteome</keyword>
<name>A0A0W4ZD06_PNEJ7</name>
<comment type="caution">
    <text evidence="1">The sequence shown here is derived from an EMBL/GenBank/DDBJ whole genome shotgun (WGS) entry which is preliminary data.</text>
</comment>
<dbReference type="SUPFAM" id="SSF50249">
    <property type="entry name" value="Nucleic acid-binding proteins"/>
    <property type="match status" value="1"/>
</dbReference>
<evidence type="ECO:0000313" key="2">
    <source>
        <dbReference type="Proteomes" id="UP000053447"/>
    </source>
</evidence>
<proteinExistence type="predicted"/>
<dbReference type="OrthoDB" id="3248508at2759"/>
<dbReference type="Gene3D" id="2.40.50.140">
    <property type="entry name" value="Nucleic acid-binding proteins"/>
    <property type="match status" value="1"/>
</dbReference>
<dbReference type="RefSeq" id="XP_018227983.1">
    <property type="nucleotide sequence ID" value="XM_018375842.1"/>
</dbReference>
<reference evidence="2" key="1">
    <citation type="journal article" date="2016" name="Nat. Commun.">
        <title>Genome analysis of three Pneumocystis species reveals adaptation mechanisms to life exclusively in mammalian hosts.</title>
        <authorList>
            <person name="Ma L."/>
            <person name="Chen Z."/>
            <person name="Huang D.W."/>
            <person name="Kutty G."/>
            <person name="Ishihara M."/>
            <person name="Wang H."/>
            <person name="Abouelleil A."/>
            <person name="Bishop L."/>
            <person name="Davey E."/>
            <person name="Deng R."/>
            <person name="Deng X."/>
            <person name="Fan L."/>
            <person name="Fantoni G."/>
            <person name="Fitzgerald M."/>
            <person name="Gogineni E."/>
            <person name="Goldberg J.M."/>
            <person name="Handley G."/>
            <person name="Hu X."/>
            <person name="Huber C."/>
            <person name="Jiao X."/>
            <person name="Jones K."/>
            <person name="Levin J.Z."/>
            <person name="Liu Y."/>
            <person name="Macdonald P."/>
            <person name="Melnikov A."/>
            <person name="Raley C."/>
            <person name="Sassi M."/>
            <person name="Sherman B.T."/>
            <person name="Song X."/>
            <person name="Sykes S."/>
            <person name="Tran B."/>
            <person name="Walsh L."/>
            <person name="Xia Y."/>
            <person name="Yang J."/>
            <person name="Young S."/>
            <person name="Zeng Q."/>
            <person name="Zheng X."/>
            <person name="Stephens R."/>
            <person name="Nusbaum C."/>
            <person name="Birren B.W."/>
            <person name="Azadi P."/>
            <person name="Lempicki R.A."/>
            <person name="Cuomo C.A."/>
            <person name="Kovacs J.A."/>
        </authorList>
    </citation>
    <scope>NUCLEOTIDE SEQUENCE [LARGE SCALE GENOMIC DNA]</scope>
    <source>
        <strain evidence="2">RU7</strain>
    </source>
</reference>
<gene>
    <name evidence="1" type="ORF">T551_03579</name>
</gene>
<dbReference type="AlphaFoldDB" id="A0A0W4ZD06"/>
<protein>
    <submittedName>
        <fullName evidence="1">Uncharacterized protein</fullName>
    </submittedName>
</protein>
<dbReference type="VEuPathDB" id="FungiDB:T551_03579"/>
<dbReference type="eggNOG" id="ENOG502S2YX">
    <property type="taxonomic scope" value="Eukaryota"/>
</dbReference>
<dbReference type="EMBL" id="LFWA01000018">
    <property type="protein sequence ID" value="KTW26280.1"/>
    <property type="molecule type" value="Genomic_DNA"/>
</dbReference>
<dbReference type="InterPro" id="IPR012340">
    <property type="entry name" value="NA-bd_OB-fold"/>
</dbReference>
<sequence>MEPFPSKKAFYKDIFDKKIQSNDKWESGNGFESKHLRSEHSEIYQDDWYPKTKYVEVAISALSEAFSPIALKGRIVNVYHTNIEKNSERSLLIIYLKDEVDVIKVKYWLNKKNVKAIHNMLTIDTLCAVFVIKKHTDKAFNFDFKNVLTVPFYLVVSDDNETTHISVFKDQDKYYKKPLKIQKNGTIEGLMSLLTFVSGGYKAISKPKVLVSIQKIGNLRNHNMKKGASDRIELKVFDNTYDAIFILWGNNAKSATLWKPFDTMLLLTNISLSFYYGKAYLTFEKHSIIEINPDIDMEPLRKYSDVIKNKLSNISKLPFLEDGTINASFATMFYTLAEIDNIVRLKPNESIIGFINVLITKTAKLSAFRSFNKIFIGKCCGETINTLDYNIKCSNCNQKIRVFNNSFIIRLLDESAQLLYPILSATLDLYNSTDSELDYFSEMILYSRISFVFGVEINDNISKIILTKIVNKIR</sequence>
<dbReference type="GeneID" id="28942097"/>
<dbReference type="STRING" id="1408657.A0A0W4ZD06"/>